<evidence type="ECO:0000256" key="4">
    <source>
        <dbReference type="ARBA" id="ARBA00035244"/>
    </source>
</evidence>
<dbReference type="GO" id="GO:0019843">
    <property type="term" value="F:rRNA binding"/>
    <property type="evidence" value="ECO:0007669"/>
    <property type="project" value="UniProtKB-UniRule"/>
</dbReference>
<evidence type="ECO:0000313" key="8">
    <source>
        <dbReference type="Proteomes" id="UP000230405"/>
    </source>
</evidence>
<dbReference type="NCBIfam" id="TIGR03953">
    <property type="entry name" value="rplD_bact"/>
    <property type="match status" value="1"/>
</dbReference>
<protein>
    <recommendedName>
        <fullName evidence="4 5">Large ribosomal subunit protein uL4</fullName>
    </recommendedName>
</protein>
<evidence type="ECO:0000313" key="7">
    <source>
        <dbReference type="EMBL" id="PIZ98859.1"/>
    </source>
</evidence>
<dbReference type="Proteomes" id="UP000230405">
    <property type="component" value="Unassembled WGS sequence"/>
</dbReference>
<dbReference type="GO" id="GO:0005840">
    <property type="term" value="C:ribosome"/>
    <property type="evidence" value="ECO:0007669"/>
    <property type="project" value="UniProtKB-KW"/>
</dbReference>
<gene>
    <name evidence="5" type="primary">rplD</name>
    <name evidence="7" type="ORF">COX77_03280</name>
</gene>
<comment type="function">
    <text evidence="5">One of the primary rRNA binding proteins, this protein initially binds near the 5'-end of the 23S rRNA. It is important during the early stages of 50S assembly. It makes multiple contacts with different domains of the 23S rRNA in the assembled 50S subunit and ribosome.</text>
</comment>
<dbReference type="PANTHER" id="PTHR10746">
    <property type="entry name" value="50S RIBOSOMAL PROTEIN L4"/>
    <property type="match status" value="1"/>
</dbReference>
<dbReference type="InterPro" id="IPR002136">
    <property type="entry name" value="Ribosomal_uL4"/>
</dbReference>
<dbReference type="Gene3D" id="3.40.1370.10">
    <property type="match status" value="1"/>
</dbReference>
<evidence type="ECO:0000256" key="5">
    <source>
        <dbReference type="HAMAP-Rule" id="MF_01328"/>
    </source>
</evidence>
<feature type="region of interest" description="Disordered" evidence="6">
    <location>
        <begin position="51"/>
        <end position="82"/>
    </location>
</feature>
<keyword evidence="3 5" id="KW-0687">Ribonucleoprotein</keyword>
<dbReference type="GO" id="GO:1990904">
    <property type="term" value="C:ribonucleoprotein complex"/>
    <property type="evidence" value="ECO:0007669"/>
    <property type="project" value="UniProtKB-KW"/>
</dbReference>
<dbReference type="SUPFAM" id="SSF52166">
    <property type="entry name" value="Ribosomal protein L4"/>
    <property type="match status" value="1"/>
</dbReference>
<organism evidence="7 8">
    <name type="scientific">Candidatus Komeilibacteria bacterium CG_4_10_14_0_2_um_filter_37_10</name>
    <dbReference type="NCBI Taxonomy" id="1974470"/>
    <lineage>
        <taxon>Bacteria</taxon>
        <taxon>Candidatus Komeiliibacteriota</taxon>
    </lineage>
</organism>
<accession>A0A2M7VER8</accession>
<evidence type="ECO:0000256" key="1">
    <source>
        <dbReference type="ARBA" id="ARBA00010528"/>
    </source>
</evidence>
<dbReference type="InterPro" id="IPR013005">
    <property type="entry name" value="Ribosomal_uL4-like"/>
</dbReference>
<keyword evidence="5" id="KW-0694">RNA-binding</keyword>
<evidence type="ECO:0000256" key="3">
    <source>
        <dbReference type="ARBA" id="ARBA00023274"/>
    </source>
</evidence>
<keyword evidence="5" id="KW-0699">rRNA-binding</keyword>
<dbReference type="GO" id="GO:0003735">
    <property type="term" value="F:structural constituent of ribosome"/>
    <property type="evidence" value="ECO:0007669"/>
    <property type="project" value="InterPro"/>
</dbReference>
<dbReference type="Pfam" id="PF00573">
    <property type="entry name" value="Ribosomal_L4"/>
    <property type="match status" value="1"/>
</dbReference>
<feature type="compositionally biased region" description="Basic residues" evidence="6">
    <location>
        <begin position="60"/>
        <end position="71"/>
    </location>
</feature>
<name>A0A2M7VER8_9BACT</name>
<comment type="subunit">
    <text evidence="5">Part of the 50S ribosomal subunit.</text>
</comment>
<reference evidence="8" key="1">
    <citation type="submission" date="2017-09" db="EMBL/GenBank/DDBJ databases">
        <title>Depth-based differentiation of microbial function through sediment-hosted aquifers and enrichment of novel symbionts in the deep terrestrial subsurface.</title>
        <authorList>
            <person name="Probst A.J."/>
            <person name="Ladd B."/>
            <person name="Jarett J.K."/>
            <person name="Geller-Mcgrath D.E."/>
            <person name="Sieber C.M.K."/>
            <person name="Emerson J.B."/>
            <person name="Anantharaman K."/>
            <person name="Thomas B.C."/>
            <person name="Malmstrom R."/>
            <person name="Stieglmeier M."/>
            <person name="Klingl A."/>
            <person name="Woyke T."/>
            <person name="Ryan C.M."/>
            <person name="Banfield J.F."/>
        </authorList>
    </citation>
    <scope>NUCLEOTIDE SEQUENCE [LARGE SCALE GENOMIC DNA]</scope>
</reference>
<evidence type="ECO:0000256" key="6">
    <source>
        <dbReference type="SAM" id="MobiDB-lite"/>
    </source>
</evidence>
<evidence type="ECO:0000256" key="2">
    <source>
        <dbReference type="ARBA" id="ARBA00022980"/>
    </source>
</evidence>
<comment type="similarity">
    <text evidence="1 5">Belongs to the universal ribosomal protein uL4 family.</text>
</comment>
<dbReference type="InterPro" id="IPR023574">
    <property type="entry name" value="Ribosomal_uL4_dom_sf"/>
</dbReference>
<comment type="caution">
    <text evidence="7">The sequence shown here is derived from an EMBL/GenBank/DDBJ whole genome shotgun (WGS) entry which is preliminary data.</text>
</comment>
<comment type="function">
    <text evidence="5">Forms part of the polypeptide exit tunnel.</text>
</comment>
<proteinExistence type="inferred from homology"/>
<dbReference type="HAMAP" id="MF_01328_B">
    <property type="entry name" value="Ribosomal_uL4_B"/>
    <property type="match status" value="1"/>
</dbReference>
<dbReference type="AlphaFoldDB" id="A0A2M7VER8"/>
<dbReference type="PANTHER" id="PTHR10746:SF6">
    <property type="entry name" value="LARGE RIBOSOMAL SUBUNIT PROTEIN UL4M"/>
    <property type="match status" value="1"/>
</dbReference>
<dbReference type="GO" id="GO:0006412">
    <property type="term" value="P:translation"/>
    <property type="evidence" value="ECO:0007669"/>
    <property type="project" value="UniProtKB-UniRule"/>
</dbReference>
<dbReference type="EMBL" id="PFPO01000060">
    <property type="protein sequence ID" value="PIZ98859.1"/>
    <property type="molecule type" value="Genomic_DNA"/>
</dbReference>
<keyword evidence="2 5" id="KW-0689">Ribosomal protein</keyword>
<sequence length="209" mass="23481">MLAIKVKNLKGEEIKSVELPENIFNVKTNKKLIKEVVDILNSNKRQVLAHTKGRSEVRGGGRKPWKQKGTGRARQGSIRSPQWRGGGVVFGPTKDRNWERKVNDKAKRSVLQMILSNKVACDHFIVVDNLDLTEAKTKSLVTILKNILGSEKKIIVALAGKKENVQRAITNLSWAMSLPASSLNVLDLLKYPYLLTTEKGLEVIKKLYR</sequence>